<dbReference type="AlphaFoldDB" id="A0A6J4RQZ3"/>
<keyword evidence="2" id="KW-0560">Oxidoreductase</keyword>
<evidence type="ECO:0000313" key="2">
    <source>
        <dbReference type="EMBL" id="CAA9476977.1"/>
    </source>
</evidence>
<name>A0A6J4RQZ3_9ACTN</name>
<feature type="compositionally biased region" description="Basic and acidic residues" evidence="1">
    <location>
        <begin position="127"/>
        <end position="143"/>
    </location>
</feature>
<organism evidence="2">
    <name type="scientific">uncultured Rubrobacteraceae bacterium</name>
    <dbReference type="NCBI Taxonomy" id="349277"/>
    <lineage>
        <taxon>Bacteria</taxon>
        <taxon>Bacillati</taxon>
        <taxon>Actinomycetota</taxon>
        <taxon>Rubrobacteria</taxon>
        <taxon>Rubrobacterales</taxon>
        <taxon>Rubrobacteraceae</taxon>
        <taxon>environmental samples</taxon>
    </lineage>
</organism>
<feature type="compositionally biased region" description="Basic residues" evidence="1">
    <location>
        <begin position="49"/>
        <end position="75"/>
    </location>
</feature>
<feature type="non-terminal residue" evidence="2">
    <location>
        <position position="1"/>
    </location>
</feature>
<reference evidence="2" key="1">
    <citation type="submission" date="2020-02" db="EMBL/GenBank/DDBJ databases">
        <authorList>
            <person name="Meier V. D."/>
        </authorList>
    </citation>
    <scope>NUCLEOTIDE SEQUENCE</scope>
    <source>
        <strain evidence="2">AVDCRST_MAG12</strain>
    </source>
</reference>
<proteinExistence type="predicted"/>
<feature type="region of interest" description="Disordered" evidence="1">
    <location>
        <begin position="24"/>
        <end position="252"/>
    </location>
</feature>
<feature type="non-terminal residue" evidence="2">
    <location>
        <position position="252"/>
    </location>
</feature>
<dbReference type="EMBL" id="CADCVK010000197">
    <property type="protein sequence ID" value="CAA9476977.1"/>
    <property type="molecule type" value="Genomic_DNA"/>
</dbReference>
<evidence type="ECO:0000256" key="1">
    <source>
        <dbReference type="SAM" id="MobiDB-lite"/>
    </source>
</evidence>
<dbReference type="EC" id="1.1.1.100" evidence="2"/>
<dbReference type="GO" id="GO:0004316">
    <property type="term" value="F:3-oxoacyl-[acyl-carrier-protein] reductase (NADPH) activity"/>
    <property type="evidence" value="ECO:0007669"/>
    <property type="project" value="UniProtKB-EC"/>
</dbReference>
<protein>
    <submittedName>
        <fullName evidence="2">3-oxoacyl-[acyl-carrier protein] reductase</fullName>
        <ecNumber evidence="2">1.1.1.100</ecNumber>
    </submittedName>
</protein>
<gene>
    <name evidence="2" type="ORF">AVDCRST_MAG12-1244</name>
</gene>
<accession>A0A6J4RQZ3</accession>
<feature type="compositionally biased region" description="Basic residues" evidence="1">
    <location>
        <begin position="82"/>
        <end position="95"/>
    </location>
</feature>
<feature type="compositionally biased region" description="Basic and acidic residues" evidence="1">
    <location>
        <begin position="109"/>
        <end position="120"/>
    </location>
</feature>
<feature type="compositionally biased region" description="Basic residues" evidence="1">
    <location>
        <begin position="176"/>
        <end position="189"/>
    </location>
</feature>
<sequence>GSLWEGGAGYGGFAGDRARDLVRARREGRADSCPLPRRPRGGAGDARFAGRRAPRGLRGRRGRRRGRAGPRRGRRARDGRDRRARQQRGHLRGPPRPRGGLRGLAGRLVPDDRHQPHRPGEPVLFGRPDHDGRWRRARGERLLARGVPRGARDTGLRREQGRPERHEPVHGPGARTPRRLLLRRRARFRRDRDGERPAAWSRGRRDPVPEPPRARRHPRGGRAHGGVSGLRSPGLYDRRHRRRERGLLPQVL</sequence>
<feature type="compositionally biased region" description="Basic and acidic residues" evidence="1">
    <location>
        <begin position="150"/>
        <end position="169"/>
    </location>
</feature>